<feature type="domain" description="Nucleoside phosphorylase" evidence="1">
    <location>
        <begin position="30"/>
        <end position="84"/>
    </location>
</feature>
<accession>A0ABX1VC36</accession>
<dbReference type="SUPFAM" id="SSF53167">
    <property type="entry name" value="Purine and uridine phosphorylases"/>
    <property type="match status" value="1"/>
</dbReference>
<dbReference type="Proteomes" id="UP000609651">
    <property type="component" value="Unassembled WGS sequence"/>
</dbReference>
<organism evidence="2 3">
    <name type="scientific">Alienimonas chondri</name>
    <dbReference type="NCBI Taxonomy" id="2681879"/>
    <lineage>
        <taxon>Bacteria</taxon>
        <taxon>Pseudomonadati</taxon>
        <taxon>Planctomycetota</taxon>
        <taxon>Planctomycetia</taxon>
        <taxon>Planctomycetales</taxon>
        <taxon>Planctomycetaceae</taxon>
        <taxon>Alienimonas</taxon>
    </lineage>
</organism>
<name>A0ABX1VC36_9PLAN</name>
<dbReference type="EC" id="3.2.2.9" evidence="2"/>
<keyword evidence="2" id="KW-0326">Glycosidase</keyword>
<evidence type="ECO:0000313" key="2">
    <source>
        <dbReference type="EMBL" id="NNJ25648.1"/>
    </source>
</evidence>
<reference evidence="2 3" key="1">
    <citation type="journal article" date="2020" name="Syst. Appl. Microbiol.">
        <title>Alienimonas chondri sp. nov., a novel planctomycete isolated from the biofilm of the red alga Chondrus crispus.</title>
        <authorList>
            <person name="Vitorino I."/>
            <person name="Albuquerque L."/>
            <person name="Wiegand S."/>
            <person name="Kallscheuer N."/>
            <person name="da Costa M.S."/>
            <person name="Lobo-da-Cunha A."/>
            <person name="Jogler C."/>
            <person name="Lage O.M."/>
        </authorList>
    </citation>
    <scope>NUCLEOTIDE SEQUENCE [LARGE SCALE GENOMIC DNA]</scope>
    <source>
        <strain evidence="2 3">LzC2</strain>
    </source>
</reference>
<feature type="domain" description="Nucleoside phosphorylase" evidence="1">
    <location>
        <begin position="96"/>
        <end position="154"/>
    </location>
</feature>
<evidence type="ECO:0000259" key="1">
    <source>
        <dbReference type="Pfam" id="PF01048"/>
    </source>
</evidence>
<dbReference type="Pfam" id="PF01048">
    <property type="entry name" value="PNP_UDP_1"/>
    <property type="match status" value="2"/>
</dbReference>
<dbReference type="InterPro" id="IPR035994">
    <property type="entry name" value="Nucleoside_phosphorylase_sf"/>
</dbReference>
<keyword evidence="2" id="KW-0378">Hydrolase</keyword>
<dbReference type="Gene3D" id="3.40.50.1580">
    <property type="entry name" value="Nucleoside phosphorylase domain"/>
    <property type="match status" value="2"/>
</dbReference>
<gene>
    <name evidence="2" type="primary">mtnN</name>
    <name evidence="2" type="ORF">LzC2_17210</name>
</gene>
<comment type="caution">
    <text evidence="2">The sequence shown here is derived from an EMBL/GenBank/DDBJ whole genome shotgun (WGS) entry which is preliminary data.</text>
</comment>
<evidence type="ECO:0000313" key="3">
    <source>
        <dbReference type="Proteomes" id="UP000609651"/>
    </source>
</evidence>
<sequence length="223" mass="22564">MFDPDGPVLLISALKRELPPPRDDWQSIAGGVGRDRSEAATADGIGRLNPRLVVSIGYCGGLDPALNVGDVATADAVLAPDGMRYEAVPLGDSPVTLATVDAPLLSAETKAALHARTGAAIVDMEAAGVAAACLEAGVPFAAVKVVTDAATDDLPRGLEPFLTFAAGEGSVLRCATALLSRPALIGDLLRLARTSRRCSANLADALAHASPTLAPPVGDGEPG</sequence>
<dbReference type="PANTHER" id="PTHR46832:SF1">
    <property type="entry name" value="5'-METHYLTHIOADENOSINE_S-ADENOSYLHOMOCYSTEINE NUCLEOSIDASE"/>
    <property type="match status" value="1"/>
</dbReference>
<dbReference type="InterPro" id="IPR000845">
    <property type="entry name" value="Nucleoside_phosphorylase_d"/>
</dbReference>
<keyword evidence="3" id="KW-1185">Reference proteome</keyword>
<dbReference type="EMBL" id="WTPX01000044">
    <property type="protein sequence ID" value="NNJ25648.1"/>
    <property type="molecule type" value="Genomic_DNA"/>
</dbReference>
<proteinExistence type="predicted"/>
<dbReference type="PANTHER" id="PTHR46832">
    <property type="entry name" value="5'-METHYLTHIOADENOSINE/S-ADENOSYLHOMOCYSTEINE NUCLEOSIDASE"/>
    <property type="match status" value="1"/>
</dbReference>
<protein>
    <submittedName>
        <fullName evidence="2">5'-methylthioadenosine/S-adenosylhomocysteine nucleosidase</fullName>
        <ecNumber evidence="2">3.2.2.9</ecNumber>
    </submittedName>
</protein>
<dbReference type="GO" id="GO:0008782">
    <property type="term" value="F:adenosylhomocysteine nucleosidase activity"/>
    <property type="evidence" value="ECO:0007669"/>
    <property type="project" value="UniProtKB-EC"/>
</dbReference>
<dbReference type="RefSeq" id="WP_171185878.1">
    <property type="nucleotide sequence ID" value="NZ_WTPX01000044.1"/>
</dbReference>